<dbReference type="KEGG" id="blj:BLD_0484"/>
<dbReference type="EMBL" id="CP000605">
    <property type="protein sequence ID" value="ACD97930.1"/>
    <property type="molecule type" value="Genomic_DNA"/>
</dbReference>
<accession>B3DS11</accession>
<protein>
    <submittedName>
        <fullName evidence="1">Uncharacterized protein</fullName>
    </submittedName>
</protein>
<organism evidence="1 2">
    <name type="scientific">Bifidobacterium longum (strain DJO10A)</name>
    <dbReference type="NCBI Taxonomy" id="205913"/>
    <lineage>
        <taxon>Bacteria</taxon>
        <taxon>Bacillati</taxon>
        <taxon>Actinomycetota</taxon>
        <taxon>Actinomycetes</taxon>
        <taxon>Bifidobacteriales</taxon>
        <taxon>Bifidobacteriaceae</taxon>
        <taxon>Bifidobacterium</taxon>
    </lineage>
</organism>
<gene>
    <name evidence="1" type="ordered locus">BLD_0484</name>
</gene>
<evidence type="ECO:0000313" key="1">
    <source>
        <dbReference type="EMBL" id="ACD97930.1"/>
    </source>
</evidence>
<reference evidence="1 2" key="1">
    <citation type="journal article" date="2006" name="Appl. Environ. Microbiol.">
        <title>Sequence analysis of two cryptic plasmids from Bifidobacterium longum DJO10A and construction of a shuttle cloning vector.</title>
        <authorList>
            <person name="Lee J.H."/>
            <person name="O'Sullivan D.J."/>
        </authorList>
    </citation>
    <scope>NUCLEOTIDE SEQUENCE [LARGE SCALE GENOMIC DNA]</scope>
    <source>
        <strain evidence="1 2">DJO10A</strain>
    </source>
</reference>
<dbReference type="HOGENOM" id="CLU_2033554_0_0_11"/>
<dbReference type="AlphaFoldDB" id="B3DS11"/>
<dbReference type="Proteomes" id="UP000002419">
    <property type="component" value="Chromosome"/>
</dbReference>
<proteinExistence type="predicted"/>
<evidence type="ECO:0000313" key="2">
    <source>
        <dbReference type="Proteomes" id="UP000002419"/>
    </source>
</evidence>
<name>B3DS11_BIFLD</name>
<reference evidence="1 2" key="2">
    <citation type="journal article" date="2008" name="BMC Genomics">
        <title>Comparative genomic analysis of the gut bacterium Bifidobacterium longum reveals loci susceptible to deletion during pure culture growth.</title>
        <authorList>
            <person name="Lee J.H."/>
            <person name="Karamychev V.N."/>
            <person name="Kozyavkin S.A."/>
            <person name="Mills D."/>
            <person name="Pavlov A.R."/>
            <person name="Pavlova N.V."/>
            <person name="Polouchine N.N."/>
            <person name="Richardson P.M."/>
            <person name="Shakhova V.V."/>
            <person name="Slesarev A.I."/>
            <person name="Weimer B."/>
            <person name="O'Sullivan D.J."/>
        </authorList>
    </citation>
    <scope>NUCLEOTIDE SEQUENCE [LARGE SCALE GENOMIC DNA]</scope>
    <source>
        <strain evidence="1 2">DJO10A</strain>
    </source>
</reference>
<sequence length="121" mass="13248">MRLDEQGLPERVVDLVRAGVVQVLTLEEDTGVETGLLFDKCGEARGFGQRARAAHVTLLERHEFLVEFGVGLGLRVHALKLVEGGDEGLGHIAATELAPIRSLMFAERGRFGCFHLCSCLY</sequence>